<dbReference type="EMBL" id="DS566009">
    <property type="status" value="NOT_ANNOTATED_CDS"/>
    <property type="molecule type" value="Genomic_DNA"/>
</dbReference>
<dbReference type="AlphaFoldDB" id="H3HBH2"/>
<sequence length="601" mass="66458">MYVENWGNPPTPEIPSRQSFNFGADKGVSLVGATAEGGRADCGGRDWCVHLTFHSSYGVLSDFDAFVLDRYDSAEHLYGDGFWYAREGKEGPPKVFAPLVLGGFSPEEKAVMGNISSWRVEEMARRFNDTRTTTWTLYPDSDEMDVILSFKQLYTLLPGYPDGNMTQHALNSEVISEWGAGDQVLLRVIAKRGGGGATSAVMPRLFHVDSYSSIEYSQEDGNLTAAANGMTLDVVFGRRRYGSGLPWNPARPSDACDACNQQVMNHPMLARCLHGRVPESIFQDIYEQAANEQMSWDGGEWSVSQVMVTEDHRQALAMDLFAALSIARETDSGIQCFVESRCPVGNRNFAEAAGRMVVLEHEHALVRVNFTDPSYRFYMWMELEGLGSEGQFTTPELSSDHSPEEIADLVAGAVPNASDYNLAVDVRIFNNSDVIDWVNTFNEWMKDYHNSGGSASEASAAWSSYSASASAGSSLQFPPAGEDSMNGFYPNAESNNVYMVSDESMGSTPANMSWDARGSELRFQLSPLNLSTFEYVPPPSIGVRSFLQEALSPSRFGVNESLSKVQINDRRQWDVDIAPRLRQSASFFTVEGYELFVNLMT</sequence>
<dbReference type="Proteomes" id="UP000005238">
    <property type="component" value="Unassembled WGS sequence"/>
</dbReference>
<dbReference type="VEuPathDB" id="FungiDB:KRP22_10625"/>
<dbReference type="InParanoid" id="H3HBH2"/>
<dbReference type="HOGENOM" id="CLU_022750_0_0_1"/>
<dbReference type="VEuPathDB" id="FungiDB:KRP23_3116"/>
<reference evidence="2" key="1">
    <citation type="journal article" date="2006" name="Science">
        <title>Phytophthora genome sequences uncover evolutionary origins and mechanisms of pathogenesis.</title>
        <authorList>
            <person name="Tyler B.M."/>
            <person name="Tripathy S."/>
            <person name="Zhang X."/>
            <person name="Dehal P."/>
            <person name="Jiang R.H."/>
            <person name="Aerts A."/>
            <person name="Arredondo F.D."/>
            <person name="Baxter L."/>
            <person name="Bensasson D."/>
            <person name="Beynon J.L."/>
            <person name="Chapman J."/>
            <person name="Damasceno C.M."/>
            <person name="Dorrance A.E."/>
            <person name="Dou D."/>
            <person name="Dickerman A.W."/>
            <person name="Dubchak I.L."/>
            <person name="Garbelotto M."/>
            <person name="Gijzen M."/>
            <person name="Gordon S.G."/>
            <person name="Govers F."/>
            <person name="Grunwald N.J."/>
            <person name="Huang W."/>
            <person name="Ivors K.L."/>
            <person name="Jones R.W."/>
            <person name="Kamoun S."/>
            <person name="Krampis K."/>
            <person name="Lamour K.H."/>
            <person name="Lee M.K."/>
            <person name="McDonald W.H."/>
            <person name="Medina M."/>
            <person name="Meijer H.J."/>
            <person name="Nordberg E.K."/>
            <person name="Maclean D.J."/>
            <person name="Ospina-Giraldo M.D."/>
            <person name="Morris P.F."/>
            <person name="Phuntumart V."/>
            <person name="Putnam N.H."/>
            <person name="Rash S."/>
            <person name="Rose J.K."/>
            <person name="Sakihama Y."/>
            <person name="Salamov A.A."/>
            <person name="Savidor A."/>
            <person name="Scheuring C.F."/>
            <person name="Smith B.M."/>
            <person name="Sobral B.W."/>
            <person name="Terry A."/>
            <person name="Torto-Alalibo T.A."/>
            <person name="Win J."/>
            <person name="Xu Z."/>
            <person name="Zhang H."/>
            <person name="Grigoriev I.V."/>
            <person name="Rokhsar D.S."/>
            <person name="Boore J.L."/>
        </authorList>
    </citation>
    <scope>NUCLEOTIDE SEQUENCE [LARGE SCALE GENOMIC DNA]</scope>
    <source>
        <strain evidence="2">Pr102</strain>
    </source>
</reference>
<proteinExistence type="predicted"/>
<reference evidence="1" key="2">
    <citation type="submission" date="2015-06" db="UniProtKB">
        <authorList>
            <consortium name="EnsemblProtists"/>
        </authorList>
    </citation>
    <scope>IDENTIFICATION</scope>
    <source>
        <strain evidence="1">Pr102</strain>
    </source>
</reference>
<evidence type="ECO:0000313" key="1">
    <source>
        <dbReference type="EnsemblProtists" id="Phyra94146"/>
    </source>
</evidence>
<dbReference type="eggNOG" id="ENOG502SN9V">
    <property type="taxonomic scope" value="Eukaryota"/>
</dbReference>
<protein>
    <submittedName>
        <fullName evidence="1">Uncharacterized protein</fullName>
    </submittedName>
</protein>
<name>H3HBH2_PHYRM</name>
<organism evidence="1 2">
    <name type="scientific">Phytophthora ramorum</name>
    <name type="common">Sudden oak death agent</name>
    <dbReference type="NCBI Taxonomy" id="164328"/>
    <lineage>
        <taxon>Eukaryota</taxon>
        <taxon>Sar</taxon>
        <taxon>Stramenopiles</taxon>
        <taxon>Oomycota</taxon>
        <taxon>Peronosporomycetes</taxon>
        <taxon>Peronosporales</taxon>
        <taxon>Peronosporaceae</taxon>
        <taxon>Phytophthora</taxon>
    </lineage>
</organism>
<evidence type="ECO:0000313" key="2">
    <source>
        <dbReference type="Proteomes" id="UP000005238"/>
    </source>
</evidence>
<accession>H3HBH2</accession>
<dbReference type="EnsemblProtists" id="Phyra94146">
    <property type="protein sequence ID" value="Phyra94146"/>
    <property type="gene ID" value="Phyra94146"/>
</dbReference>
<keyword evidence="2" id="KW-1185">Reference proteome</keyword>